<dbReference type="Pfam" id="PF00581">
    <property type="entry name" value="Rhodanese"/>
    <property type="match status" value="1"/>
</dbReference>
<evidence type="ECO:0000259" key="2">
    <source>
        <dbReference type="PROSITE" id="PS50206"/>
    </source>
</evidence>
<dbReference type="PANTHER" id="PTHR43031">
    <property type="entry name" value="FAD-DEPENDENT OXIDOREDUCTASE"/>
    <property type="match status" value="1"/>
</dbReference>
<dbReference type="PANTHER" id="PTHR43031:SF18">
    <property type="entry name" value="RHODANESE-RELATED SULFURTRANSFERASES"/>
    <property type="match status" value="1"/>
</dbReference>
<dbReference type="SUPFAM" id="SSF52821">
    <property type="entry name" value="Rhodanese/Cell cycle control phosphatase"/>
    <property type="match status" value="1"/>
</dbReference>
<dbReference type="Gene3D" id="3.40.250.10">
    <property type="entry name" value="Rhodanese-like domain"/>
    <property type="match status" value="1"/>
</dbReference>
<dbReference type="SMART" id="SM00450">
    <property type="entry name" value="RHOD"/>
    <property type="match status" value="1"/>
</dbReference>
<keyword evidence="1" id="KW-0812">Transmembrane</keyword>
<dbReference type="CDD" id="cd00158">
    <property type="entry name" value="RHOD"/>
    <property type="match status" value="1"/>
</dbReference>
<evidence type="ECO:0000313" key="4">
    <source>
        <dbReference type="Proteomes" id="UP001500547"/>
    </source>
</evidence>
<protein>
    <submittedName>
        <fullName evidence="3">Rhodanese-like domain-containing protein</fullName>
    </submittedName>
</protein>
<dbReference type="InterPro" id="IPR001763">
    <property type="entry name" value="Rhodanese-like_dom"/>
</dbReference>
<name>A0ABP9QCU3_9RHOO</name>
<dbReference type="InterPro" id="IPR050229">
    <property type="entry name" value="GlpE_sulfurtransferase"/>
</dbReference>
<accession>A0ABP9QCU3</accession>
<dbReference type="PROSITE" id="PS50206">
    <property type="entry name" value="RHODANESE_3"/>
    <property type="match status" value="1"/>
</dbReference>
<keyword evidence="1" id="KW-1133">Transmembrane helix</keyword>
<keyword evidence="4" id="KW-1185">Reference proteome</keyword>
<dbReference type="InterPro" id="IPR036873">
    <property type="entry name" value="Rhodanese-like_dom_sf"/>
</dbReference>
<evidence type="ECO:0000256" key="1">
    <source>
        <dbReference type="SAM" id="Phobius"/>
    </source>
</evidence>
<organism evidence="3 4">
    <name type="scientific">Viridibacterium curvum</name>
    <dbReference type="NCBI Taxonomy" id="1101404"/>
    <lineage>
        <taxon>Bacteria</taxon>
        <taxon>Pseudomonadati</taxon>
        <taxon>Pseudomonadota</taxon>
        <taxon>Betaproteobacteria</taxon>
        <taxon>Rhodocyclales</taxon>
        <taxon>Rhodocyclaceae</taxon>
        <taxon>Viridibacterium</taxon>
    </lineage>
</organism>
<evidence type="ECO:0000313" key="3">
    <source>
        <dbReference type="EMBL" id="GAA5159740.1"/>
    </source>
</evidence>
<comment type="caution">
    <text evidence="3">The sequence shown here is derived from an EMBL/GenBank/DDBJ whole genome shotgun (WGS) entry which is preliminary data.</text>
</comment>
<sequence length="166" mass="18232">MSQTANVAIPARTPICFVRPVFGFHTLSAHMDFLLQHYNYLWLAIALTSGILLFGPMLRVNPNAISPQQAVLLLNREDAVVIDVREQAEYASGHVPNARHIPLKEITDRAGELKKFAKRPFIVVCQSGNRSAAALDALRKAGFERVFNLSGGVAAWKEAGQPLSRA</sequence>
<keyword evidence="1" id="KW-0472">Membrane</keyword>
<feature type="transmembrane region" description="Helical" evidence="1">
    <location>
        <begin position="40"/>
        <end position="58"/>
    </location>
</feature>
<feature type="domain" description="Rhodanese" evidence="2">
    <location>
        <begin position="75"/>
        <end position="165"/>
    </location>
</feature>
<dbReference type="EMBL" id="BAABLD010000002">
    <property type="protein sequence ID" value="GAA5159740.1"/>
    <property type="molecule type" value="Genomic_DNA"/>
</dbReference>
<gene>
    <name evidence="3" type="ORF">GCM10025770_06550</name>
</gene>
<reference evidence="4" key="1">
    <citation type="journal article" date="2019" name="Int. J. Syst. Evol. Microbiol.">
        <title>The Global Catalogue of Microorganisms (GCM) 10K type strain sequencing project: providing services to taxonomists for standard genome sequencing and annotation.</title>
        <authorList>
            <consortium name="The Broad Institute Genomics Platform"/>
            <consortium name="The Broad Institute Genome Sequencing Center for Infectious Disease"/>
            <person name="Wu L."/>
            <person name="Ma J."/>
        </authorList>
    </citation>
    <scope>NUCLEOTIDE SEQUENCE [LARGE SCALE GENOMIC DNA]</scope>
    <source>
        <strain evidence="4">JCM 18715</strain>
    </source>
</reference>
<dbReference type="Proteomes" id="UP001500547">
    <property type="component" value="Unassembled WGS sequence"/>
</dbReference>
<proteinExistence type="predicted"/>